<feature type="region of interest" description="Disordered" evidence="2">
    <location>
        <begin position="408"/>
        <end position="427"/>
    </location>
</feature>
<sequence>MKTRWAGLLLTLLMAFNVAAEQTSDRDIRLLNNRFRIDSTITQVAFVIYRQNPSRPVVLVQPDGSKIYDFRHPDNVSWHKESDMDIISIQNPMPGPWQAIGKVTPENKIRILSDLNMKVDTFPDRLYQGETLKFTARLMQGEVPLNLRDFLDRVELTVTFTEFLESVDDIPVDQRPQAMSLGRFKDDGAGLDEYAGDGVFTVELPINVHPGKYRARVTSGNGVFFRTLEQEVLVYPTPLMATFKQSRKKALPHHLLVESDTASIETGSIAAHSEFIDPNGKSSVYQGVAGEDYTALTVDIDNFEEPGRHKWHAWLYGTDKLSGRPLMFHLPEQTFAVADYEAIEQAKLEREEREAERKRIEDERIAAEKREADRKMAMITIIGGNILLLILAVGGWFVVRMIKRKKLAAESEEDLEAPPPEEPDKAA</sequence>
<name>A0A128F2G0_9GAMM</name>
<dbReference type="Proteomes" id="UP000071641">
    <property type="component" value="Unassembled WGS sequence"/>
</dbReference>
<dbReference type="NCBIfam" id="NF041940">
    <property type="entry name" value="choice_anch_X"/>
    <property type="match status" value="1"/>
</dbReference>
<feature type="signal peptide" evidence="4">
    <location>
        <begin position="1"/>
        <end position="20"/>
    </location>
</feature>
<keyword evidence="6" id="KW-1185">Reference proteome</keyword>
<feature type="compositionally biased region" description="Acidic residues" evidence="2">
    <location>
        <begin position="410"/>
        <end position="421"/>
    </location>
</feature>
<evidence type="ECO:0000256" key="3">
    <source>
        <dbReference type="SAM" id="Phobius"/>
    </source>
</evidence>
<dbReference type="InterPro" id="IPR020010">
    <property type="entry name" value="CHP03503"/>
</dbReference>
<gene>
    <name evidence="5" type="ORF">GCE9029_02065</name>
</gene>
<dbReference type="STRING" id="1796497.GCE9029_02065"/>
<dbReference type="EMBL" id="FIZX01000001">
    <property type="protein sequence ID" value="CZF80436.1"/>
    <property type="molecule type" value="Genomic_DNA"/>
</dbReference>
<dbReference type="RefSeq" id="WP_062663065.1">
    <property type="nucleotide sequence ID" value="NZ_FIZX01000001.1"/>
</dbReference>
<organism evidence="5 6">
    <name type="scientific">Grimontia celer</name>
    <dbReference type="NCBI Taxonomy" id="1796497"/>
    <lineage>
        <taxon>Bacteria</taxon>
        <taxon>Pseudomonadati</taxon>
        <taxon>Pseudomonadota</taxon>
        <taxon>Gammaproteobacteria</taxon>
        <taxon>Vibrionales</taxon>
        <taxon>Vibrionaceae</taxon>
        <taxon>Grimontia</taxon>
    </lineage>
</organism>
<evidence type="ECO:0000256" key="2">
    <source>
        <dbReference type="SAM" id="MobiDB-lite"/>
    </source>
</evidence>
<evidence type="ECO:0000313" key="5">
    <source>
        <dbReference type="EMBL" id="CZF80436.1"/>
    </source>
</evidence>
<evidence type="ECO:0000256" key="4">
    <source>
        <dbReference type="SAM" id="SignalP"/>
    </source>
</evidence>
<dbReference type="AlphaFoldDB" id="A0A128F2G0"/>
<evidence type="ECO:0000313" key="6">
    <source>
        <dbReference type="Proteomes" id="UP000071641"/>
    </source>
</evidence>
<protein>
    <recommendedName>
        <fullName evidence="7">TIGR03503 family protein</fullName>
    </recommendedName>
</protein>
<feature type="transmembrane region" description="Helical" evidence="3">
    <location>
        <begin position="376"/>
        <end position="399"/>
    </location>
</feature>
<feature type="chain" id="PRO_5007281926" description="TIGR03503 family protein" evidence="4">
    <location>
        <begin position="21"/>
        <end position="427"/>
    </location>
</feature>
<accession>A0A128F2G0</accession>
<feature type="coiled-coil region" evidence="1">
    <location>
        <begin position="341"/>
        <end position="370"/>
    </location>
</feature>
<dbReference type="NCBIfam" id="TIGR03503">
    <property type="entry name" value="TIGR03503 family protein"/>
    <property type="match status" value="1"/>
</dbReference>
<reference evidence="6" key="1">
    <citation type="submission" date="2016-02" db="EMBL/GenBank/DDBJ databases">
        <authorList>
            <person name="Rodrigo-Torres Lidia"/>
            <person name="Arahal R.David."/>
        </authorList>
    </citation>
    <scope>NUCLEOTIDE SEQUENCE [LARGE SCALE GENOMIC DNA]</scope>
    <source>
        <strain evidence="6">CECT 9029</strain>
    </source>
</reference>
<evidence type="ECO:0000256" key="1">
    <source>
        <dbReference type="SAM" id="Coils"/>
    </source>
</evidence>
<keyword evidence="3" id="KW-1133">Transmembrane helix</keyword>
<keyword evidence="3" id="KW-0812">Transmembrane</keyword>
<proteinExistence type="predicted"/>
<dbReference type="OrthoDB" id="798937at2"/>
<evidence type="ECO:0008006" key="7">
    <source>
        <dbReference type="Google" id="ProtNLM"/>
    </source>
</evidence>
<keyword evidence="1" id="KW-0175">Coiled coil</keyword>
<keyword evidence="3" id="KW-0472">Membrane</keyword>
<keyword evidence="4" id="KW-0732">Signal</keyword>